<sequence>MSTKPPSSSTPTATTATKQPRSRKAANPNTAPSTAGRAGSAGGVVLEKGEAAVAPKKEAPQKLAVSSAIKTTKAAPPSESKDAPTQQKRKPRKLNKEPTTTTTPAAGTKDGSSTEAAELEALKSRVRGLEAKVEELYKSSGVGGGQTATGVAPRSPRRRGKGRKSSSATTTATLGTLASARDREAQIVELNNDDDDEDADEELVRLEDELETARQDLALYRPGSASASSGQQRPRTRRSGPSEEAEDVEEIPRDRPAAAESRPGGGLDRQVTLSGSYRIPLPPTLNPEDVKTIQSGVTAAQNVARSFLDQRRANAANVRGAAAQGDATGTASAAAGKREGKAKASSAREAGGVADAGGKQSWGEWIGGYSMAISRAVKSIEHEAAMEAQRAGQAAGGKREKAGASAGARRKRPGPKTTLSGEQIEGLMG</sequence>
<dbReference type="OrthoDB" id="3946385at2759"/>
<feature type="compositionally biased region" description="Basic and acidic residues" evidence="1">
    <location>
        <begin position="202"/>
        <end position="214"/>
    </location>
</feature>
<comment type="caution">
    <text evidence="2">The sequence shown here is derived from an EMBL/GenBank/DDBJ whole genome shotgun (WGS) entry which is preliminary data.</text>
</comment>
<proteinExistence type="predicted"/>
<reference evidence="2" key="1">
    <citation type="submission" date="2019-04" db="EMBL/GenBank/DDBJ databases">
        <title>Sequencing of skin fungus with MAO and IRED activity.</title>
        <authorList>
            <person name="Marsaioli A.J."/>
            <person name="Bonatto J.M.C."/>
            <person name="Reis Junior O."/>
        </authorList>
    </citation>
    <scope>NUCLEOTIDE SEQUENCE</scope>
    <source>
        <strain evidence="2">30M1</strain>
    </source>
</reference>
<feature type="compositionally biased region" description="Basic residues" evidence="1">
    <location>
        <begin position="155"/>
        <end position="164"/>
    </location>
</feature>
<dbReference type="Proteomes" id="UP000801428">
    <property type="component" value="Unassembled WGS sequence"/>
</dbReference>
<keyword evidence="3" id="KW-1185">Reference proteome</keyword>
<gene>
    <name evidence="2" type="ORF">E8E13_000369</name>
</gene>
<evidence type="ECO:0000313" key="3">
    <source>
        <dbReference type="Proteomes" id="UP000801428"/>
    </source>
</evidence>
<feature type="compositionally biased region" description="Low complexity" evidence="1">
    <location>
        <begin position="98"/>
        <end position="108"/>
    </location>
</feature>
<feature type="compositionally biased region" description="Acidic residues" evidence="1">
    <location>
        <begin position="191"/>
        <end position="201"/>
    </location>
</feature>
<dbReference type="AlphaFoldDB" id="A0A9P4W8U7"/>
<name>A0A9P4W8U7_CURKU</name>
<accession>A0A9P4W8U7</accession>
<feature type="region of interest" description="Disordered" evidence="1">
    <location>
        <begin position="1"/>
        <end position="121"/>
    </location>
</feature>
<organism evidence="2 3">
    <name type="scientific">Curvularia kusanoi</name>
    <name type="common">Cochliobolus kusanoi</name>
    <dbReference type="NCBI Taxonomy" id="90978"/>
    <lineage>
        <taxon>Eukaryota</taxon>
        <taxon>Fungi</taxon>
        <taxon>Dikarya</taxon>
        <taxon>Ascomycota</taxon>
        <taxon>Pezizomycotina</taxon>
        <taxon>Dothideomycetes</taxon>
        <taxon>Pleosporomycetidae</taxon>
        <taxon>Pleosporales</taxon>
        <taxon>Pleosporineae</taxon>
        <taxon>Pleosporaceae</taxon>
        <taxon>Curvularia</taxon>
    </lineage>
</organism>
<feature type="region of interest" description="Disordered" evidence="1">
    <location>
        <begin position="384"/>
        <end position="429"/>
    </location>
</feature>
<feature type="compositionally biased region" description="Low complexity" evidence="1">
    <location>
        <begin position="165"/>
        <end position="179"/>
    </location>
</feature>
<evidence type="ECO:0000256" key="1">
    <source>
        <dbReference type="SAM" id="MobiDB-lite"/>
    </source>
</evidence>
<protein>
    <submittedName>
        <fullName evidence="2">Uncharacterized protein</fullName>
    </submittedName>
</protein>
<feature type="compositionally biased region" description="Low complexity" evidence="1">
    <location>
        <begin position="1"/>
        <end position="18"/>
    </location>
</feature>
<feature type="region of interest" description="Disordered" evidence="1">
    <location>
        <begin position="137"/>
        <end position="289"/>
    </location>
</feature>
<feature type="compositionally biased region" description="Basic and acidic residues" evidence="1">
    <location>
        <begin position="47"/>
        <end position="60"/>
    </location>
</feature>
<evidence type="ECO:0000313" key="2">
    <source>
        <dbReference type="EMBL" id="KAF2997036.1"/>
    </source>
</evidence>
<feature type="region of interest" description="Disordered" evidence="1">
    <location>
        <begin position="319"/>
        <end position="357"/>
    </location>
</feature>
<feature type="compositionally biased region" description="Low complexity" evidence="1">
    <location>
        <begin position="319"/>
        <end position="335"/>
    </location>
</feature>
<dbReference type="EMBL" id="SWKU01000024">
    <property type="protein sequence ID" value="KAF2997036.1"/>
    <property type="molecule type" value="Genomic_DNA"/>
</dbReference>